<dbReference type="PROSITE" id="PS51257">
    <property type="entry name" value="PROKAR_LIPOPROTEIN"/>
    <property type="match status" value="1"/>
</dbReference>
<keyword evidence="2" id="KW-1185">Reference proteome</keyword>
<dbReference type="EMBL" id="CP110257">
    <property type="protein sequence ID" value="UZD56063.1"/>
    <property type="molecule type" value="Genomic_DNA"/>
</dbReference>
<evidence type="ECO:0008006" key="3">
    <source>
        <dbReference type="Google" id="ProtNLM"/>
    </source>
</evidence>
<protein>
    <recommendedName>
        <fullName evidence="3">DUF1439 domain-containing protein</fullName>
    </recommendedName>
</protein>
<reference evidence="1" key="1">
    <citation type="submission" date="2022-10" db="EMBL/GenBank/DDBJ databases">
        <title>Complete genome sequence of Schlegelella aquatica LMG 23380.</title>
        <authorList>
            <person name="Musilova J."/>
            <person name="Kourilova X."/>
            <person name="Bezdicek M."/>
            <person name="Hermankova K."/>
            <person name="Obruca S."/>
            <person name="Sedlar K."/>
        </authorList>
    </citation>
    <scope>NUCLEOTIDE SEQUENCE</scope>
    <source>
        <strain evidence="1">LMG 23380</strain>
    </source>
</reference>
<organism evidence="1 2">
    <name type="scientific">Caldimonas aquatica</name>
    <dbReference type="NCBI Taxonomy" id="376175"/>
    <lineage>
        <taxon>Bacteria</taxon>
        <taxon>Pseudomonadati</taxon>
        <taxon>Pseudomonadota</taxon>
        <taxon>Betaproteobacteria</taxon>
        <taxon>Burkholderiales</taxon>
        <taxon>Sphaerotilaceae</taxon>
        <taxon>Caldimonas</taxon>
    </lineage>
</organism>
<gene>
    <name evidence="1" type="ORF">OMP39_05660</name>
</gene>
<dbReference type="RefSeq" id="WP_264893856.1">
    <property type="nucleotide sequence ID" value="NZ_CP110257.1"/>
</dbReference>
<dbReference type="Gene3D" id="3.15.10.40">
    <property type="entry name" value="Uncharacterised protein PF07273, DUF1439"/>
    <property type="match status" value="1"/>
</dbReference>
<accession>A0ABY6MVM0</accession>
<name>A0ABY6MVM0_9BURK</name>
<evidence type="ECO:0000313" key="2">
    <source>
        <dbReference type="Proteomes" id="UP001163266"/>
    </source>
</evidence>
<proteinExistence type="predicted"/>
<sequence>MSDRGVRFDRRRCVILGLGLGAAGVLAGCATIVPRSIDISAAQLLDALGRQFPLNLRGLDALELMVATPRVRFLPQENRLGTELDLRVGEGWLARAVQGTIGFTYGLRYEPSDRSIRMTDLRVERLEAGAYSLSQSRGSRLAAALAQQLLRDVTVYRLQPEQVDLLQRLRVQPGPVRVLPQGLAVELRPMG</sequence>
<evidence type="ECO:0000313" key="1">
    <source>
        <dbReference type="EMBL" id="UZD56063.1"/>
    </source>
</evidence>
<dbReference type="Proteomes" id="UP001163266">
    <property type="component" value="Chromosome"/>
</dbReference>